<evidence type="ECO:0000256" key="1">
    <source>
        <dbReference type="SAM" id="MobiDB-lite"/>
    </source>
</evidence>
<feature type="region of interest" description="Disordered" evidence="1">
    <location>
        <begin position="107"/>
        <end position="130"/>
    </location>
</feature>
<feature type="transmembrane region" description="Helical" evidence="2">
    <location>
        <begin position="20"/>
        <end position="46"/>
    </location>
</feature>
<dbReference type="PANTHER" id="PTHR34656">
    <property type="entry name" value="PYRROLINE-5-CARBOXYLATE REDUCTASE"/>
    <property type="match status" value="1"/>
</dbReference>
<gene>
    <name evidence="4" type="primary">LOC109726028</name>
</gene>
<dbReference type="AlphaFoldDB" id="A0A6P5GZH5"/>
<keyword evidence="2" id="KW-1133">Transmembrane helix</keyword>
<name>A0A6P5GZH5_ANACO</name>
<accession>A0A6P5GZH5</accession>
<reference evidence="3" key="1">
    <citation type="journal article" date="2015" name="Nat. Genet.">
        <title>The pineapple genome and the evolution of CAM photosynthesis.</title>
        <authorList>
            <person name="Ming R."/>
            <person name="VanBuren R."/>
            <person name="Wai C.M."/>
            <person name="Tang H."/>
            <person name="Schatz M.C."/>
            <person name="Bowers J.E."/>
            <person name="Lyons E."/>
            <person name="Wang M.L."/>
            <person name="Chen J."/>
            <person name="Biggers E."/>
            <person name="Zhang J."/>
            <person name="Huang L."/>
            <person name="Zhang L."/>
            <person name="Miao W."/>
            <person name="Zhang J."/>
            <person name="Ye Z."/>
            <person name="Miao C."/>
            <person name="Lin Z."/>
            <person name="Wang H."/>
            <person name="Zhou H."/>
            <person name="Yim W.C."/>
            <person name="Priest H.D."/>
            <person name="Zheng C."/>
            <person name="Woodhouse M."/>
            <person name="Edger P.P."/>
            <person name="Guyot R."/>
            <person name="Guo H.B."/>
            <person name="Guo H."/>
            <person name="Zheng G."/>
            <person name="Singh R."/>
            <person name="Sharma A."/>
            <person name="Min X."/>
            <person name="Zheng Y."/>
            <person name="Lee H."/>
            <person name="Gurtowski J."/>
            <person name="Sedlazeck F.J."/>
            <person name="Harkess A."/>
            <person name="McKain M.R."/>
            <person name="Liao Z."/>
            <person name="Fang J."/>
            <person name="Liu J."/>
            <person name="Zhang X."/>
            <person name="Zhang Q."/>
            <person name="Hu W."/>
            <person name="Qin Y."/>
            <person name="Wang K."/>
            <person name="Chen L.Y."/>
            <person name="Shirley N."/>
            <person name="Lin Y.R."/>
            <person name="Liu L.Y."/>
            <person name="Hernandez A.G."/>
            <person name="Wright C.L."/>
            <person name="Bulone V."/>
            <person name="Tuskan G.A."/>
            <person name="Heath K."/>
            <person name="Zee F."/>
            <person name="Moore P.H."/>
            <person name="Sunkar R."/>
            <person name="Leebens-Mack J.H."/>
            <person name="Mockler T."/>
            <person name="Bennetzen J.L."/>
            <person name="Freeling M."/>
            <person name="Sankoff D."/>
            <person name="Paterson A.H."/>
            <person name="Zhu X."/>
            <person name="Yang X."/>
            <person name="Smith J.A."/>
            <person name="Cushman J.C."/>
            <person name="Paull R.E."/>
            <person name="Yu Q."/>
        </authorList>
    </citation>
    <scope>NUCLEOTIDE SEQUENCE [LARGE SCALE GENOMIC DNA]</scope>
    <source>
        <strain evidence="3">cv. F153</strain>
    </source>
</reference>
<keyword evidence="3" id="KW-1185">Reference proteome</keyword>
<dbReference type="RefSeq" id="XP_020111048.1">
    <property type="nucleotide sequence ID" value="XM_020255459.1"/>
</dbReference>
<dbReference type="Proteomes" id="UP000515123">
    <property type="component" value="Linkage group 20"/>
</dbReference>
<feature type="compositionally biased region" description="Low complexity" evidence="1">
    <location>
        <begin position="118"/>
        <end position="127"/>
    </location>
</feature>
<feature type="transmembrane region" description="Helical" evidence="2">
    <location>
        <begin position="135"/>
        <end position="152"/>
    </location>
</feature>
<dbReference type="Gramene" id="Aco013531.1.mrna1">
    <property type="protein sequence ID" value="Aco013531.1.mrna1.cds1"/>
    <property type="gene ID" value="Aco013531.1.path1"/>
</dbReference>
<keyword evidence="2" id="KW-0812">Transmembrane</keyword>
<organism evidence="3 4">
    <name type="scientific">Ananas comosus</name>
    <name type="common">Pineapple</name>
    <name type="synonym">Ananas ananas</name>
    <dbReference type="NCBI Taxonomy" id="4615"/>
    <lineage>
        <taxon>Eukaryota</taxon>
        <taxon>Viridiplantae</taxon>
        <taxon>Streptophyta</taxon>
        <taxon>Embryophyta</taxon>
        <taxon>Tracheophyta</taxon>
        <taxon>Spermatophyta</taxon>
        <taxon>Magnoliopsida</taxon>
        <taxon>Liliopsida</taxon>
        <taxon>Poales</taxon>
        <taxon>Bromeliaceae</taxon>
        <taxon>Bromelioideae</taxon>
        <taxon>Ananas</taxon>
    </lineage>
</organism>
<proteinExistence type="predicted"/>
<sequence>MARDLERSVLFRALSMRRTWVALFLVAYALVLSCSWRLLLSIRAWYAGAGEGAGAWRALYAAVMCGGVFGAAAMAAAAAAALPAAAVAWITVLVLLAFAGRPRRALGTTPTAHQATCRPRTSSSSSARQRRRRPLAAALLALSSAAPAGAAPRPTMMPL</sequence>
<dbReference type="GeneID" id="109726028"/>
<keyword evidence="2" id="KW-0472">Membrane</keyword>
<protein>
    <submittedName>
        <fullName evidence="4">Uncharacterized protein LOC109726028</fullName>
    </submittedName>
</protein>
<reference evidence="4" key="2">
    <citation type="submission" date="2025-08" db="UniProtKB">
        <authorList>
            <consortium name="RefSeq"/>
        </authorList>
    </citation>
    <scope>IDENTIFICATION</scope>
    <source>
        <tissue evidence="4">Leaf</tissue>
    </source>
</reference>
<evidence type="ECO:0000256" key="2">
    <source>
        <dbReference type="SAM" id="Phobius"/>
    </source>
</evidence>
<evidence type="ECO:0000313" key="3">
    <source>
        <dbReference type="Proteomes" id="UP000515123"/>
    </source>
</evidence>
<feature type="transmembrane region" description="Helical" evidence="2">
    <location>
        <begin position="82"/>
        <end position="100"/>
    </location>
</feature>
<evidence type="ECO:0000313" key="4">
    <source>
        <dbReference type="RefSeq" id="XP_020111048.1"/>
    </source>
</evidence>
<dbReference type="PANTHER" id="PTHR34656:SF1">
    <property type="entry name" value="PYRROLINE-5-CARBOXYLATE REDUCTASE"/>
    <property type="match status" value="1"/>
</dbReference>
<dbReference type="PROSITE" id="PS51257">
    <property type="entry name" value="PROKAR_LIPOPROTEIN"/>
    <property type="match status" value="1"/>
</dbReference>